<dbReference type="RefSeq" id="WP_213519858.1">
    <property type="nucleotide sequence ID" value="NZ_BOSE01000013.1"/>
</dbReference>
<dbReference type="AlphaFoldDB" id="A0A919YR79"/>
<evidence type="ECO:0000313" key="3">
    <source>
        <dbReference type="Proteomes" id="UP000683139"/>
    </source>
</evidence>
<dbReference type="InterPro" id="IPR000182">
    <property type="entry name" value="GNAT_dom"/>
</dbReference>
<evidence type="ECO:0000259" key="1">
    <source>
        <dbReference type="PROSITE" id="PS51186"/>
    </source>
</evidence>
<evidence type="ECO:0000313" key="2">
    <source>
        <dbReference type="EMBL" id="GIP19202.1"/>
    </source>
</evidence>
<dbReference type="Gene3D" id="3.40.630.30">
    <property type="match status" value="1"/>
</dbReference>
<dbReference type="GO" id="GO:0016747">
    <property type="term" value="F:acyltransferase activity, transferring groups other than amino-acyl groups"/>
    <property type="evidence" value="ECO:0007669"/>
    <property type="project" value="InterPro"/>
</dbReference>
<comment type="caution">
    <text evidence="2">The sequence shown here is derived from an EMBL/GenBank/DDBJ whole genome shotgun (WGS) entry which is preliminary data.</text>
</comment>
<feature type="domain" description="N-acetyltransferase" evidence="1">
    <location>
        <begin position="4"/>
        <end position="140"/>
    </location>
</feature>
<dbReference type="EMBL" id="BOSE01000013">
    <property type="protein sequence ID" value="GIP19202.1"/>
    <property type="molecule type" value="Genomic_DNA"/>
</dbReference>
<keyword evidence="3" id="KW-1185">Reference proteome</keyword>
<organism evidence="2 3">
    <name type="scientific">Paenibacillus montaniterrae</name>
    <dbReference type="NCBI Taxonomy" id="429341"/>
    <lineage>
        <taxon>Bacteria</taxon>
        <taxon>Bacillati</taxon>
        <taxon>Bacillota</taxon>
        <taxon>Bacilli</taxon>
        <taxon>Bacillales</taxon>
        <taxon>Paenibacillaceae</taxon>
        <taxon>Paenibacillus</taxon>
    </lineage>
</organism>
<dbReference type="SUPFAM" id="SSF55729">
    <property type="entry name" value="Acyl-CoA N-acyltransferases (Nat)"/>
    <property type="match status" value="1"/>
</dbReference>
<dbReference type="InterPro" id="IPR016181">
    <property type="entry name" value="Acyl_CoA_acyltransferase"/>
</dbReference>
<reference evidence="2" key="1">
    <citation type="submission" date="2021-03" db="EMBL/GenBank/DDBJ databases">
        <title>Antimicrobial resistance genes in bacteria isolated from Japanese honey, and their potential for conferring macrolide and lincosamide resistance in the American foulbrood pathogen Paenibacillus larvae.</title>
        <authorList>
            <person name="Okamoto M."/>
            <person name="Kumagai M."/>
            <person name="Kanamori H."/>
            <person name="Takamatsu D."/>
        </authorList>
    </citation>
    <scope>NUCLEOTIDE SEQUENCE</scope>
    <source>
        <strain evidence="2">J40TS1</strain>
    </source>
</reference>
<gene>
    <name evidence="2" type="ORF">J40TS1_48440</name>
</gene>
<dbReference type="Proteomes" id="UP000683139">
    <property type="component" value="Unassembled WGS sequence"/>
</dbReference>
<name>A0A919YR79_9BACL</name>
<accession>A0A919YR79</accession>
<dbReference type="Pfam" id="PF00583">
    <property type="entry name" value="Acetyltransf_1"/>
    <property type="match status" value="1"/>
</dbReference>
<protein>
    <recommendedName>
        <fullName evidence="1">N-acetyltransferase domain-containing protein</fullName>
    </recommendedName>
</protein>
<dbReference type="CDD" id="cd04301">
    <property type="entry name" value="NAT_SF"/>
    <property type="match status" value="1"/>
</dbReference>
<sequence length="140" mass="16587">MKQLAIRVCTEADLEMLAVLNKHLIEDEQHDNTMNAAQLKERMRSFIANDYIAYTFEDRAVVIGYALVDHSRQPLYLRQFFICREHRRMGYGTAAFESLLNHLNSESLDIEVLHHNERGYQFWKSLGFVERSVYMRRKSD</sequence>
<dbReference type="PROSITE" id="PS51186">
    <property type="entry name" value="GNAT"/>
    <property type="match status" value="1"/>
</dbReference>
<proteinExistence type="predicted"/>